<comment type="caution">
    <text evidence="2">The sequence shown here is derived from an EMBL/GenBank/DDBJ whole genome shotgun (WGS) entry which is preliminary data.</text>
</comment>
<dbReference type="InterPro" id="IPR036147">
    <property type="entry name" value="Anti-sigma_E_RseA_N_sf"/>
</dbReference>
<evidence type="ECO:0000259" key="1">
    <source>
        <dbReference type="Pfam" id="PF03872"/>
    </source>
</evidence>
<dbReference type="Proteomes" id="UP001595892">
    <property type="component" value="Unassembled WGS sequence"/>
</dbReference>
<keyword evidence="3" id="KW-1185">Reference proteome</keyword>
<dbReference type="PANTHER" id="PTHR38104:SF1">
    <property type="entry name" value="ANTI-SIGMA-E FACTOR RSEA"/>
    <property type="match status" value="1"/>
</dbReference>
<reference evidence="3" key="1">
    <citation type="journal article" date="2019" name="Int. J. Syst. Evol. Microbiol.">
        <title>The Global Catalogue of Microorganisms (GCM) 10K type strain sequencing project: providing services to taxonomists for standard genome sequencing and annotation.</title>
        <authorList>
            <consortium name="The Broad Institute Genomics Platform"/>
            <consortium name="The Broad Institute Genome Sequencing Center for Infectious Disease"/>
            <person name="Wu L."/>
            <person name="Ma J."/>
        </authorList>
    </citation>
    <scope>NUCLEOTIDE SEQUENCE [LARGE SCALE GENOMIC DNA]</scope>
    <source>
        <strain evidence="3">CGMCC 1.13574</strain>
    </source>
</reference>
<dbReference type="RefSeq" id="WP_377004497.1">
    <property type="nucleotide sequence ID" value="NZ_JBHSGG010000028.1"/>
</dbReference>
<name>A0ABV9NMW5_9GAMM</name>
<dbReference type="InterPro" id="IPR005572">
    <property type="entry name" value="Anti-sigma_E_RseA_N"/>
</dbReference>
<dbReference type="Pfam" id="PF03872">
    <property type="entry name" value="RseA_N"/>
    <property type="match status" value="1"/>
</dbReference>
<dbReference type="Gene3D" id="1.10.10.880">
    <property type="entry name" value="Anti sigma-E protein RseA, N-terminal domain"/>
    <property type="match status" value="1"/>
</dbReference>
<dbReference type="EMBL" id="JBHSGG010000028">
    <property type="protein sequence ID" value="MFC4728464.1"/>
    <property type="molecule type" value="Genomic_DNA"/>
</dbReference>
<feature type="domain" description="Anti sigma-E protein RseA N-terminal" evidence="1">
    <location>
        <begin position="5"/>
        <end position="67"/>
    </location>
</feature>
<dbReference type="CDD" id="cd16328">
    <property type="entry name" value="RseA_N"/>
    <property type="match status" value="1"/>
</dbReference>
<evidence type="ECO:0000313" key="2">
    <source>
        <dbReference type="EMBL" id="MFC4728464.1"/>
    </source>
</evidence>
<sequence>MPSVEEQLSALRDGELGPDQTRFLLRRVSADAALAARWERWQIAADALKRVPQRRADDDFVARVLAGTRVPDPAVAEAADVVAESAPRRRLWGAGAAVAASVAVVAMLVARPVDEAAQPAVADESPVVVPLYAGPSPNPFNRLSQPVPPQDPDASVLLPVAVGDAPARPWPSAGLVSDPMHASLMLQPVPEAPPPAEAEAADR</sequence>
<protein>
    <submittedName>
        <fullName evidence="2">Sigma-E factor negative regulatory protein</fullName>
    </submittedName>
</protein>
<accession>A0ABV9NMW5</accession>
<dbReference type="PANTHER" id="PTHR38104">
    <property type="match status" value="1"/>
</dbReference>
<evidence type="ECO:0000313" key="3">
    <source>
        <dbReference type="Proteomes" id="UP001595892"/>
    </source>
</evidence>
<dbReference type="SUPFAM" id="SSF89069">
    <property type="entry name" value="N-terminal, cytoplasmic domain of anti-sigmaE factor RseA"/>
    <property type="match status" value="1"/>
</dbReference>
<gene>
    <name evidence="2" type="ORF">ACFO3Q_09820</name>
</gene>
<proteinExistence type="predicted"/>
<organism evidence="2 3">
    <name type="scientific">Coralloluteibacterium thermophilum</name>
    <dbReference type="NCBI Taxonomy" id="2707049"/>
    <lineage>
        <taxon>Bacteria</taxon>
        <taxon>Pseudomonadati</taxon>
        <taxon>Pseudomonadota</taxon>
        <taxon>Gammaproteobacteria</taxon>
        <taxon>Lysobacterales</taxon>
        <taxon>Lysobacteraceae</taxon>
        <taxon>Coralloluteibacterium</taxon>
    </lineage>
</organism>
<dbReference type="InterPro" id="IPR052383">
    <property type="entry name" value="Anti-sigma-E_RseA-like"/>
</dbReference>